<feature type="domain" description="SPOR" evidence="3">
    <location>
        <begin position="184"/>
        <end position="265"/>
    </location>
</feature>
<name>A0A316E8P5_9BACT</name>
<proteinExistence type="inferred from homology"/>
<sequence length="268" mass="29681">MKKIIASALIVLWATGHHSFANQIGPVGKGVSTEEGTARYYAANLKGKLTSFGEKYDDSQLTASHSKFPLNTLLKVTNLENNLSVQVRVNDFCKCEEEGKIINLSKEAASKLGMMASGKAKVRLEVVSHPTPEKTIDKALDNLLTKGREVSSKEEPKENKIVANSAVPAPPFSINRTYDINGSEKSPKGFGVQVTALSSLNMVQDLYDELVKMGIKKEEIYVQVGEKDTNKIFRLMFGEFYTKEAATEKLTWLSQRGYKGVIRSHYNL</sequence>
<dbReference type="RefSeq" id="WP_109742698.1">
    <property type="nucleotide sequence ID" value="NZ_QGGO01000008.1"/>
</dbReference>
<organism evidence="4 5">
    <name type="scientific">Arcicella aurantiaca</name>
    <dbReference type="NCBI Taxonomy" id="591202"/>
    <lineage>
        <taxon>Bacteria</taxon>
        <taxon>Pseudomonadati</taxon>
        <taxon>Bacteroidota</taxon>
        <taxon>Cytophagia</taxon>
        <taxon>Cytophagales</taxon>
        <taxon>Flectobacillaceae</taxon>
        <taxon>Arcicella</taxon>
    </lineage>
</organism>
<keyword evidence="5" id="KW-1185">Reference proteome</keyword>
<dbReference type="Proteomes" id="UP000245489">
    <property type="component" value="Unassembled WGS sequence"/>
</dbReference>
<dbReference type="EMBL" id="QGGO01000008">
    <property type="protein sequence ID" value="PWK27133.1"/>
    <property type="molecule type" value="Genomic_DNA"/>
</dbReference>
<protein>
    <submittedName>
        <fullName evidence="4">Rare lipoprotein A</fullName>
    </submittedName>
</protein>
<evidence type="ECO:0000313" key="5">
    <source>
        <dbReference type="Proteomes" id="UP000245489"/>
    </source>
</evidence>
<evidence type="ECO:0000259" key="3">
    <source>
        <dbReference type="PROSITE" id="PS51724"/>
    </source>
</evidence>
<evidence type="ECO:0000256" key="1">
    <source>
        <dbReference type="RuleBase" id="RU003495"/>
    </source>
</evidence>
<dbReference type="PANTHER" id="PTHR34183:SF8">
    <property type="entry name" value="ENDOLYTIC PEPTIDOGLYCAN TRANSGLYCOSYLASE RLPA-RELATED"/>
    <property type="match status" value="1"/>
</dbReference>
<dbReference type="SUPFAM" id="SSF50685">
    <property type="entry name" value="Barwin-like endoglucanases"/>
    <property type="match status" value="1"/>
</dbReference>
<dbReference type="CDD" id="cd22268">
    <property type="entry name" value="DPBB_RlpA-like"/>
    <property type="match status" value="1"/>
</dbReference>
<accession>A0A316E8P5</accession>
<dbReference type="Gene3D" id="2.40.40.10">
    <property type="entry name" value="RlpA-like domain"/>
    <property type="match status" value="1"/>
</dbReference>
<comment type="similarity">
    <text evidence="1">Belongs to the RlpA family.</text>
</comment>
<dbReference type="InterPro" id="IPR009009">
    <property type="entry name" value="RlpA-like_DPBB"/>
</dbReference>
<dbReference type="InterPro" id="IPR012997">
    <property type="entry name" value="RplA"/>
</dbReference>
<dbReference type="AlphaFoldDB" id="A0A316E8P5"/>
<dbReference type="InterPro" id="IPR036680">
    <property type="entry name" value="SPOR-like_sf"/>
</dbReference>
<dbReference type="Gene3D" id="3.30.70.1070">
    <property type="entry name" value="Sporulation related repeat"/>
    <property type="match status" value="1"/>
</dbReference>
<dbReference type="InterPro" id="IPR007730">
    <property type="entry name" value="SPOR-like_dom"/>
</dbReference>
<evidence type="ECO:0000313" key="4">
    <source>
        <dbReference type="EMBL" id="PWK27133.1"/>
    </source>
</evidence>
<feature type="chain" id="PRO_5016308205" evidence="2">
    <location>
        <begin position="22"/>
        <end position="268"/>
    </location>
</feature>
<comment type="caution">
    <text evidence="4">The sequence shown here is derived from an EMBL/GenBank/DDBJ whole genome shotgun (WGS) entry which is preliminary data.</text>
</comment>
<dbReference type="Pfam" id="PF05036">
    <property type="entry name" value="SPOR"/>
    <property type="match status" value="1"/>
</dbReference>
<dbReference type="Pfam" id="PF03330">
    <property type="entry name" value="DPBB_1"/>
    <property type="match status" value="1"/>
</dbReference>
<reference evidence="4 5" key="1">
    <citation type="submission" date="2018-05" db="EMBL/GenBank/DDBJ databases">
        <title>Genomic Encyclopedia of Archaeal and Bacterial Type Strains, Phase II (KMG-II): from individual species to whole genera.</title>
        <authorList>
            <person name="Goeker M."/>
        </authorList>
    </citation>
    <scope>NUCLEOTIDE SEQUENCE [LARGE SCALE GENOMIC DNA]</scope>
    <source>
        <strain evidence="4 5">DSM 22214</strain>
    </source>
</reference>
<feature type="signal peptide" evidence="2">
    <location>
        <begin position="1"/>
        <end position="21"/>
    </location>
</feature>
<dbReference type="PROSITE" id="PS51724">
    <property type="entry name" value="SPOR"/>
    <property type="match status" value="1"/>
</dbReference>
<dbReference type="GO" id="GO:0042834">
    <property type="term" value="F:peptidoglycan binding"/>
    <property type="evidence" value="ECO:0007669"/>
    <property type="project" value="InterPro"/>
</dbReference>
<dbReference type="SUPFAM" id="SSF110997">
    <property type="entry name" value="Sporulation related repeat"/>
    <property type="match status" value="1"/>
</dbReference>
<gene>
    <name evidence="4" type="ORF">LV89_01947</name>
</gene>
<dbReference type="InterPro" id="IPR036908">
    <property type="entry name" value="RlpA-like_sf"/>
</dbReference>
<dbReference type="NCBIfam" id="TIGR00413">
    <property type="entry name" value="rlpA"/>
    <property type="match status" value="1"/>
</dbReference>
<keyword evidence="2" id="KW-0732">Signal</keyword>
<keyword evidence="4" id="KW-0449">Lipoprotein</keyword>
<dbReference type="PANTHER" id="PTHR34183">
    <property type="entry name" value="ENDOLYTIC PEPTIDOGLYCAN TRANSGLYCOSYLASE RLPA"/>
    <property type="match status" value="1"/>
</dbReference>
<dbReference type="OrthoDB" id="9779128at2"/>
<evidence type="ECO:0000256" key="2">
    <source>
        <dbReference type="SAM" id="SignalP"/>
    </source>
</evidence>